<feature type="region of interest" description="Disordered" evidence="1">
    <location>
        <begin position="95"/>
        <end position="130"/>
    </location>
</feature>
<proteinExistence type="predicted"/>
<accession>A0ABM7J447</accession>
<sequence>MEARNSRTERLPDAITVGPWILIVVGVLVGGVMVAGPKGIWWATQSWKFRHPEANEPSDLSYGMTRASGVLLICLALVMGSVVISDSLSMSAAEKREQEAEAQQKAAEKGVQLDDGTSSSQPPGGCQVVPALSRLGTSTVTVNVKLRWSDAGGGPDADKAGCRTGSPEVRAMTSRWGKITDGTTVLTDGPIADKAGTEVSGVGPGNRVPRS</sequence>
<feature type="domain" description="DUF6199" evidence="3">
    <location>
        <begin position="23"/>
        <end position="80"/>
    </location>
</feature>
<evidence type="ECO:0000256" key="2">
    <source>
        <dbReference type="SAM" id="Phobius"/>
    </source>
</evidence>
<evidence type="ECO:0000313" key="4">
    <source>
        <dbReference type="EMBL" id="BBX93978.1"/>
    </source>
</evidence>
<dbReference type="Proteomes" id="UP000466683">
    <property type="component" value="Chromosome"/>
</dbReference>
<dbReference type="Pfam" id="PF19701">
    <property type="entry name" value="DUF6199"/>
    <property type="match status" value="1"/>
</dbReference>
<keyword evidence="5" id="KW-1185">Reference proteome</keyword>
<organism evidence="4 5">
    <name type="scientific">Mycolicibacterium boenickei</name>
    <dbReference type="NCBI Taxonomy" id="146017"/>
    <lineage>
        <taxon>Bacteria</taxon>
        <taxon>Bacillati</taxon>
        <taxon>Actinomycetota</taxon>
        <taxon>Actinomycetes</taxon>
        <taxon>Mycobacteriales</taxon>
        <taxon>Mycobacteriaceae</taxon>
        <taxon>Mycolicibacterium</taxon>
    </lineage>
</organism>
<feature type="transmembrane region" description="Helical" evidence="2">
    <location>
        <begin position="63"/>
        <end position="85"/>
    </location>
</feature>
<evidence type="ECO:0000256" key="1">
    <source>
        <dbReference type="SAM" id="MobiDB-lite"/>
    </source>
</evidence>
<dbReference type="InterPro" id="IPR045679">
    <property type="entry name" value="DUF6199"/>
</dbReference>
<evidence type="ECO:0000313" key="5">
    <source>
        <dbReference type="Proteomes" id="UP000466683"/>
    </source>
</evidence>
<gene>
    <name evidence="4" type="ORF">MBOE_56270</name>
</gene>
<reference evidence="4 5" key="1">
    <citation type="journal article" date="2019" name="Emerg. Microbes Infect.">
        <title>Comprehensive subspecies identification of 175 nontuberculous mycobacteria species based on 7547 genomic profiles.</title>
        <authorList>
            <person name="Matsumoto Y."/>
            <person name="Kinjo T."/>
            <person name="Motooka D."/>
            <person name="Nabeya D."/>
            <person name="Jung N."/>
            <person name="Uechi K."/>
            <person name="Horii T."/>
            <person name="Iida T."/>
            <person name="Fujita J."/>
            <person name="Nakamura S."/>
        </authorList>
    </citation>
    <scope>NUCLEOTIDE SEQUENCE [LARGE SCALE GENOMIC DNA]</scope>
    <source>
        <strain evidence="4 5">JCM 15653</strain>
    </source>
</reference>
<keyword evidence="2" id="KW-0472">Membrane</keyword>
<name>A0ABM7J447_9MYCO</name>
<keyword evidence="2" id="KW-1133">Transmembrane helix</keyword>
<evidence type="ECO:0000259" key="3">
    <source>
        <dbReference type="Pfam" id="PF19701"/>
    </source>
</evidence>
<protein>
    <recommendedName>
        <fullName evidence="3">DUF6199 domain-containing protein</fullName>
    </recommendedName>
</protein>
<feature type="transmembrane region" description="Helical" evidence="2">
    <location>
        <begin position="20"/>
        <end position="43"/>
    </location>
</feature>
<keyword evidence="2" id="KW-0812">Transmembrane</keyword>
<feature type="region of interest" description="Disordered" evidence="1">
    <location>
        <begin position="180"/>
        <end position="211"/>
    </location>
</feature>
<dbReference type="EMBL" id="AP022579">
    <property type="protein sequence ID" value="BBX93978.1"/>
    <property type="molecule type" value="Genomic_DNA"/>
</dbReference>